<dbReference type="Proteomes" id="UP000011769">
    <property type="component" value="Unassembled WGS sequence"/>
</dbReference>
<evidence type="ECO:0000256" key="1">
    <source>
        <dbReference type="SAM" id="Phobius"/>
    </source>
</evidence>
<comment type="caution">
    <text evidence="2">The sequence shown here is derived from an EMBL/GenBank/DDBJ whole genome shotgun (WGS) entry which is preliminary data.</text>
</comment>
<keyword evidence="1" id="KW-1133">Transmembrane helix</keyword>
<protein>
    <submittedName>
        <fullName evidence="2">Uncharacterized protein</fullName>
    </submittedName>
</protein>
<organism evidence="2 3">
    <name type="scientific">Streptococcus parauberis KRS-02083</name>
    <dbReference type="NCBI Taxonomy" id="1207545"/>
    <lineage>
        <taxon>Bacteria</taxon>
        <taxon>Bacillati</taxon>
        <taxon>Bacillota</taxon>
        <taxon>Bacilli</taxon>
        <taxon>Lactobacillales</taxon>
        <taxon>Streptococcaceae</taxon>
        <taxon>Streptococcus</taxon>
    </lineage>
</organism>
<feature type="transmembrane region" description="Helical" evidence="1">
    <location>
        <begin position="142"/>
        <end position="163"/>
    </location>
</feature>
<evidence type="ECO:0000313" key="3">
    <source>
        <dbReference type="Proteomes" id="UP000011769"/>
    </source>
</evidence>
<keyword evidence="1" id="KW-0812">Transmembrane</keyword>
<keyword evidence="3" id="KW-1185">Reference proteome</keyword>
<name>A0ABN0ITC8_9STRE</name>
<reference evidence="2 3" key="1">
    <citation type="journal article" date="2013" name="PLoS ONE">
        <title>Comparative Genomic Characterization of Three Streptococcus parauberis Strains in Fish Pathogen, as Assessed by Wide-Genome Analyses.</title>
        <authorList>
            <person name="Nho S.W."/>
            <person name="Hikima J."/>
            <person name="Park S.B."/>
            <person name="Jang H.B."/>
            <person name="Cha I.S."/>
            <person name="Yasuike M."/>
            <person name="Nakamura Y."/>
            <person name="Fujiwara A."/>
            <person name="Sano M."/>
            <person name="Kanai K."/>
            <person name="Kondo H."/>
            <person name="Hirono I."/>
            <person name="Takeyama H."/>
            <person name="Aoki T."/>
            <person name="Jung T.S."/>
        </authorList>
    </citation>
    <scope>NUCLEOTIDE SEQUENCE [LARGE SCALE GENOMIC DNA]</scope>
    <source>
        <strain evidence="2 3">KRS-02083</strain>
    </source>
</reference>
<dbReference type="CDD" id="cd16427">
    <property type="entry name" value="TraM-like"/>
    <property type="match status" value="1"/>
</dbReference>
<accession>A0ABN0ITC8</accession>
<evidence type="ECO:0000313" key="2">
    <source>
        <dbReference type="EMBL" id="EMG26060.1"/>
    </source>
</evidence>
<gene>
    <name evidence="2" type="ORF">SPJ1_0022</name>
</gene>
<dbReference type="EMBL" id="ALYM01000001">
    <property type="protein sequence ID" value="EMG26060.1"/>
    <property type="molecule type" value="Genomic_DNA"/>
</dbReference>
<dbReference type="Gene3D" id="3.10.450.540">
    <property type="match status" value="1"/>
</dbReference>
<proteinExistence type="predicted"/>
<sequence length="287" mass="32802">MFRITNIHTRVQENFNNRDDVLSAINEKSVWSADRGEEIILLLEQLSDEGTVLDTSSVTLPLQEIVEEALSNFGLKKEKKKFSLIQKKKLGNNPEEQEPLLKKKQSLTMPVSAPEKVSLQEKNSSLKNQDLTNKKAFYLPKLLMLCLTLLSLIFSILSFSLVLNQEHKIETTNYSSVKTIQSSNRIESGESDVFCRYFLPNYFSGSDSHLKDFISSNNFSVQEATLQSVLLEKVSKREDKKQALTYVIALKEKDEVRTKRLTIIVKKAPSSRYGFEVVKQPKETQYP</sequence>
<keyword evidence="1" id="KW-0472">Membrane</keyword>